<protein>
    <recommendedName>
        <fullName evidence="5">Serine/threonine protein kinase</fullName>
    </recommendedName>
</protein>
<comment type="caution">
    <text evidence="3">The sequence shown here is derived from an EMBL/GenBank/DDBJ whole genome shotgun (WGS) entry which is preliminary data.</text>
</comment>
<feature type="region of interest" description="Disordered" evidence="1">
    <location>
        <begin position="1"/>
        <end position="32"/>
    </location>
</feature>
<feature type="compositionally biased region" description="Pro residues" evidence="1">
    <location>
        <begin position="10"/>
        <end position="27"/>
    </location>
</feature>
<keyword evidence="2" id="KW-0472">Membrane</keyword>
<accession>A0ABW2M8A1</accession>
<dbReference type="EMBL" id="JBHTCK010000001">
    <property type="protein sequence ID" value="MFC7349832.1"/>
    <property type="molecule type" value="Genomic_DNA"/>
</dbReference>
<evidence type="ECO:0000256" key="1">
    <source>
        <dbReference type="SAM" id="MobiDB-lite"/>
    </source>
</evidence>
<keyword evidence="4" id="KW-1185">Reference proteome</keyword>
<feature type="region of interest" description="Disordered" evidence="1">
    <location>
        <begin position="57"/>
        <end position="116"/>
    </location>
</feature>
<reference evidence="4" key="1">
    <citation type="journal article" date="2019" name="Int. J. Syst. Evol. Microbiol.">
        <title>The Global Catalogue of Microorganisms (GCM) 10K type strain sequencing project: providing services to taxonomists for standard genome sequencing and annotation.</title>
        <authorList>
            <consortium name="The Broad Institute Genomics Platform"/>
            <consortium name="The Broad Institute Genome Sequencing Center for Infectious Disease"/>
            <person name="Wu L."/>
            <person name="Ma J."/>
        </authorList>
    </citation>
    <scope>NUCLEOTIDE SEQUENCE [LARGE SCALE GENOMIC DNA]</scope>
    <source>
        <strain evidence="4">ICMP 19430</strain>
    </source>
</reference>
<name>A0ABW2M8A1_9ACTN</name>
<evidence type="ECO:0008006" key="5">
    <source>
        <dbReference type="Google" id="ProtNLM"/>
    </source>
</evidence>
<keyword evidence="2" id="KW-1133">Transmembrane helix</keyword>
<evidence type="ECO:0000313" key="3">
    <source>
        <dbReference type="EMBL" id="MFC7349832.1"/>
    </source>
</evidence>
<gene>
    <name evidence="3" type="ORF">ACFQW9_04245</name>
</gene>
<dbReference type="Proteomes" id="UP001596509">
    <property type="component" value="Unassembled WGS sequence"/>
</dbReference>
<sequence>MGTPPGSGAPVPPPPPYPPAPPTPPRTDPPRWAWWVGGIAIPLVGILVTVAFGGNGSGPTAAPAPGPVDSATQPASPSPSSTPPSEDADATEPETPAATDKTPSASSSATPEADLTAPDGYAEALSTMWGLAPVPCTQHEQQLVDLDDGTSRTEDEDNGAVKEPGGAELLYWPDTCTGIADYMVRALPNTRVGLLRADAPKSFDSCRAAAGTGFGALALAQRPDRERRGFVEGAAVCSVTDKGAVAMAVIEHIADETTNEVSVSGPLYVWAAAP</sequence>
<dbReference type="RefSeq" id="WP_319269555.1">
    <property type="nucleotide sequence ID" value="NZ_JBPJFS010000001.1"/>
</dbReference>
<evidence type="ECO:0000313" key="4">
    <source>
        <dbReference type="Proteomes" id="UP001596509"/>
    </source>
</evidence>
<feature type="compositionally biased region" description="Low complexity" evidence="1">
    <location>
        <begin position="93"/>
        <end position="111"/>
    </location>
</feature>
<proteinExistence type="predicted"/>
<feature type="transmembrane region" description="Helical" evidence="2">
    <location>
        <begin position="32"/>
        <end position="52"/>
    </location>
</feature>
<keyword evidence="2" id="KW-0812">Transmembrane</keyword>
<organism evidence="3 4">
    <name type="scientific">Streptomyces caviscabies</name>
    <dbReference type="NCBI Taxonomy" id="90079"/>
    <lineage>
        <taxon>Bacteria</taxon>
        <taxon>Bacillati</taxon>
        <taxon>Actinomycetota</taxon>
        <taxon>Actinomycetes</taxon>
        <taxon>Kitasatosporales</taxon>
        <taxon>Streptomycetaceae</taxon>
        <taxon>Streptomyces</taxon>
    </lineage>
</organism>
<evidence type="ECO:0000256" key="2">
    <source>
        <dbReference type="SAM" id="Phobius"/>
    </source>
</evidence>